<dbReference type="PANTHER" id="PTHR11063:SF8">
    <property type="entry name" value="DELTA-1-PYRROLINE-5-CARBOXYLATE SYNTHASE"/>
    <property type="match status" value="1"/>
</dbReference>
<keyword evidence="4 7" id="KW-0521">NADP</keyword>
<comment type="similarity">
    <text evidence="7">Belongs to the gamma-glutamyl phosphate reductase family.</text>
</comment>
<dbReference type="RefSeq" id="WP_249316134.1">
    <property type="nucleotide sequence ID" value="NZ_JACRSR010000002.1"/>
</dbReference>
<dbReference type="GO" id="GO:0005737">
    <property type="term" value="C:cytoplasm"/>
    <property type="evidence" value="ECO:0007669"/>
    <property type="project" value="UniProtKB-SubCell"/>
</dbReference>
<keyword evidence="2 7" id="KW-0028">Amino-acid biosynthesis</keyword>
<dbReference type="EMBL" id="JACRSR010000002">
    <property type="protein sequence ID" value="MBC8531514.1"/>
    <property type="molecule type" value="Genomic_DNA"/>
</dbReference>
<feature type="domain" description="Aldehyde dehydrogenase" evidence="8">
    <location>
        <begin position="313"/>
        <end position="375"/>
    </location>
</feature>
<dbReference type="FunFam" id="3.40.309.10:FF:000006">
    <property type="entry name" value="Gamma-glutamyl phosphate reductase"/>
    <property type="match status" value="1"/>
</dbReference>
<proteinExistence type="inferred from homology"/>
<dbReference type="HAMAP" id="MF_00412">
    <property type="entry name" value="ProA"/>
    <property type="match status" value="1"/>
</dbReference>
<name>A0A926HPC4_9FIRM</name>
<dbReference type="Gene3D" id="3.40.605.10">
    <property type="entry name" value="Aldehyde Dehydrogenase, Chain A, domain 1"/>
    <property type="match status" value="1"/>
</dbReference>
<comment type="function">
    <text evidence="7">Catalyzes the NADPH-dependent reduction of L-glutamate 5-phosphate into L-glutamate 5-semialdehyde and phosphate. The product spontaneously undergoes cyclization to form 1-pyrroline-5-carboxylate.</text>
</comment>
<evidence type="ECO:0000256" key="3">
    <source>
        <dbReference type="ARBA" id="ARBA00022650"/>
    </source>
</evidence>
<evidence type="ECO:0000256" key="4">
    <source>
        <dbReference type="ARBA" id="ARBA00022857"/>
    </source>
</evidence>
<dbReference type="Gene3D" id="3.40.309.10">
    <property type="entry name" value="Aldehyde Dehydrogenase, Chain A, domain 2"/>
    <property type="match status" value="1"/>
</dbReference>
<dbReference type="EC" id="1.2.1.41" evidence="7"/>
<evidence type="ECO:0000256" key="2">
    <source>
        <dbReference type="ARBA" id="ARBA00022605"/>
    </source>
</evidence>
<evidence type="ECO:0000256" key="7">
    <source>
        <dbReference type="HAMAP-Rule" id="MF_00412"/>
    </source>
</evidence>
<dbReference type="PANTHER" id="PTHR11063">
    <property type="entry name" value="GLUTAMATE SEMIALDEHYDE DEHYDROGENASE"/>
    <property type="match status" value="1"/>
</dbReference>
<evidence type="ECO:0000256" key="5">
    <source>
        <dbReference type="ARBA" id="ARBA00023002"/>
    </source>
</evidence>
<evidence type="ECO:0000259" key="8">
    <source>
        <dbReference type="Pfam" id="PF00171"/>
    </source>
</evidence>
<evidence type="ECO:0000313" key="10">
    <source>
        <dbReference type="Proteomes" id="UP000623172"/>
    </source>
</evidence>
<dbReference type="NCBIfam" id="NF001221">
    <property type="entry name" value="PRK00197.1"/>
    <property type="match status" value="1"/>
</dbReference>
<protein>
    <recommendedName>
        <fullName evidence="7">Gamma-glutamyl phosphate reductase</fullName>
        <shortName evidence="7">GPR</shortName>
        <ecNumber evidence="7">1.2.1.41</ecNumber>
    </recommendedName>
    <alternativeName>
        <fullName evidence="7">Glutamate-5-semialdehyde dehydrogenase</fullName>
    </alternativeName>
    <alternativeName>
        <fullName evidence="7">Glutamyl-gamma-semialdehyde dehydrogenase</fullName>
        <shortName evidence="7">GSA dehydrogenase</shortName>
    </alternativeName>
</protein>
<dbReference type="GO" id="GO:0055129">
    <property type="term" value="P:L-proline biosynthetic process"/>
    <property type="evidence" value="ECO:0007669"/>
    <property type="project" value="UniProtKB-UniRule"/>
</dbReference>
<keyword evidence="3 7" id="KW-0641">Proline biosynthesis</keyword>
<dbReference type="PROSITE" id="PS01223">
    <property type="entry name" value="PROA"/>
    <property type="match status" value="1"/>
</dbReference>
<evidence type="ECO:0000256" key="6">
    <source>
        <dbReference type="ARBA" id="ARBA00049024"/>
    </source>
</evidence>
<dbReference type="Proteomes" id="UP000623172">
    <property type="component" value="Unassembled WGS sequence"/>
</dbReference>
<dbReference type="CDD" id="cd07079">
    <property type="entry name" value="ALDH_F18-19_ProA-GPR"/>
    <property type="match status" value="1"/>
</dbReference>
<dbReference type="InterPro" id="IPR016161">
    <property type="entry name" value="Ald_DH/histidinol_DH"/>
</dbReference>
<sequence>MALREQAIAAKRASVETAALSIPEKNRVLEAMGRALLVRQDEILEANALDVAAGREHLSPALIDRLTLTKARIEAMAQGFMDVAGLPDPIGQVISMEKRPNGLVIGQRRVPLGLVGVIYEARPNVTADVASLCVKTGNACLLKGGKEAFRSNLAIVKILQDAGKETGYPGDAVQLVMDTSRETTREMMGLTGILDVLIPRGGAGLIRAVVENASVPVIETGVGICHTYVDEGADLAMAQRIAVNAKVSRPGVCNAMETLLVHRAVASIFLPSCLEALKAKGVEIRGCAETQRIVPWVKPAAEEDWDTEYLDLILSVKVVNGMDEAVEHIRDHGTGHSEAIITENYTRAQNFLERVDAAAVYVNASTRFTDGFEFGYGAEIGISTQKLHARGPMGLLALTSTKYIIYGSGQVRE</sequence>
<dbReference type="SUPFAM" id="SSF53720">
    <property type="entry name" value="ALDH-like"/>
    <property type="match status" value="1"/>
</dbReference>
<evidence type="ECO:0000256" key="1">
    <source>
        <dbReference type="ARBA" id="ARBA00004985"/>
    </source>
</evidence>
<accession>A0A926HPC4</accession>
<organism evidence="9 10">
    <name type="scientific">Gehongia tenuis</name>
    <dbReference type="NCBI Taxonomy" id="2763655"/>
    <lineage>
        <taxon>Bacteria</taxon>
        <taxon>Bacillati</taxon>
        <taxon>Bacillota</taxon>
        <taxon>Clostridia</taxon>
        <taxon>Christensenellales</taxon>
        <taxon>Christensenellaceae</taxon>
        <taxon>Gehongia</taxon>
    </lineage>
</organism>
<dbReference type="InterPro" id="IPR015590">
    <property type="entry name" value="Aldehyde_DH_dom"/>
</dbReference>
<comment type="caution">
    <text evidence="9">The sequence shown here is derived from an EMBL/GenBank/DDBJ whole genome shotgun (WGS) entry which is preliminary data.</text>
</comment>
<comment type="catalytic activity">
    <reaction evidence="6 7">
        <text>L-glutamate 5-semialdehyde + phosphate + NADP(+) = L-glutamyl 5-phosphate + NADPH + H(+)</text>
        <dbReference type="Rhea" id="RHEA:19541"/>
        <dbReference type="ChEBI" id="CHEBI:15378"/>
        <dbReference type="ChEBI" id="CHEBI:43474"/>
        <dbReference type="ChEBI" id="CHEBI:57783"/>
        <dbReference type="ChEBI" id="CHEBI:58066"/>
        <dbReference type="ChEBI" id="CHEBI:58274"/>
        <dbReference type="ChEBI" id="CHEBI:58349"/>
        <dbReference type="EC" id="1.2.1.41"/>
    </reaction>
</comment>
<dbReference type="PIRSF" id="PIRSF000151">
    <property type="entry name" value="GPR"/>
    <property type="match status" value="1"/>
</dbReference>
<dbReference type="GO" id="GO:0050661">
    <property type="term" value="F:NADP binding"/>
    <property type="evidence" value="ECO:0007669"/>
    <property type="project" value="InterPro"/>
</dbReference>
<keyword evidence="10" id="KW-1185">Reference proteome</keyword>
<reference evidence="9" key="1">
    <citation type="submission" date="2020-08" db="EMBL/GenBank/DDBJ databases">
        <title>Genome public.</title>
        <authorList>
            <person name="Liu C."/>
            <person name="Sun Q."/>
        </authorList>
    </citation>
    <scope>NUCLEOTIDE SEQUENCE</scope>
    <source>
        <strain evidence="9">NSJ-53</strain>
    </source>
</reference>
<keyword evidence="5 7" id="KW-0560">Oxidoreductase</keyword>
<dbReference type="InterPro" id="IPR016163">
    <property type="entry name" value="Ald_DH_C"/>
</dbReference>
<feature type="domain" description="Aldehyde dehydrogenase" evidence="8">
    <location>
        <begin position="9"/>
        <end position="281"/>
    </location>
</feature>
<dbReference type="GO" id="GO:0004350">
    <property type="term" value="F:glutamate-5-semialdehyde dehydrogenase activity"/>
    <property type="evidence" value="ECO:0007669"/>
    <property type="project" value="UniProtKB-UniRule"/>
</dbReference>
<gene>
    <name evidence="7" type="primary">proA</name>
    <name evidence="9" type="ORF">H8696_06590</name>
</gene>
<dbReference type="InterPro" id="IPR020593">
    <property type="entry name" value="G-glutamylP_reductase_CS"/>
</dbReference>
<dbReference type="AlphaFoldDB" id="A0A926HPC4"/>
<dbReference type="InterPro" id="IPR016162">
    <property type="entry name" value="Ald_DH_N"/>
</dbReference>
<comment type="subcellular location">
    <subcellularLocation>
        <location evidence="7">Cytoplasm</location>
    </subcellularLocation>
</comment>
<dbReference type="Pfam" id="PF00171">
    <property type="entry name" value="Aldedh"/>
    <property type="match status" value="2"/>
</dbReference>
<comment type="pathway">
    <text evidence="1 7">Amino-acid biosynthesis; L-proline biosynthesis; L-glutamate 5-semialdehyde from L-glutamate: step 2/2.</text>
</comment>
<dbReference type="InterPro" id="IPR000965">
    <property type="entry name" value="GPR_dom"/>
</dbReference>
<dbReference type="InterPro" id="IPR012134">
    <property type="entry name" value="Glu-5-SA_DH"/>
</dbReference>
<keyword evidence="7" id="KW-0963">Cytoplasm</keyword>
<dbReference type="NCBIfam" id="TIGR00407">
    <property type="entry name" value="proA"/>
    <property type="match status" value="1"/>
</dbReference>
<evidence type="ECO:0000313" key="9">
    <source>
        <dbReference type="EMBL" id="MBC8531514.1"/>
    </source>
</evidence>